<protein>
    <submittedName>
        <fullName evidence="1">Uncharacterized protein</fullName>
    </submittedName>
</protein>
<evidence type="ECO:0000313" key="2">
    <source>
        <dbReference type="Proteomes" id="UP000198748"/>
    </source>
</evidence>
<keyword evidence="2" id="KW-1185">Reference proteome</keyword>
<organism evidence="1 2">
    <name type="scientific">Dyadobacter soli</name>
    <dbReference type="NCBI Taxonomy" id="659014"/>
    <lineage>
        <taxon>Bacteria</taxon>
        <taxon>Pseudomonadati</taxon>
        <taxon>Bacteroidota</taxon>
        <taxon>Cytophagia</taxon>
        <taxon>Cytophagales</taxon>
        <taxon>Spirosomataceae</taxon>
        <taxon>Dyadobacter</taxon>
    </lineage>
</organism>
<sequence>MAVAITISLFILAWYCIKEYRKNPGRPDWNKALVTAIFWPLSLLMRRYR</sequence>
<reference evidence="2" key="1">
    <citation type="submission" date="2016-10" db="EMBL/GenBank/DDBJ databases">
        <authorList>
            <person name="Varghese N."/>
            <person name="Submissions S."/>
        </authorList>
    </citation>
    <scope>NUCLEOTIDE SEQUENCE [LARGE SCALE GENOMIC DNA]</scope>
    <source>
        <strain evidence="2">DSM 25329</strain>
    </source>
</reference>
<proteinExistence type="predicted"/>
<dbReference type="RefSeq" id="WP_176885056.1">
    <property type="nucleotide sequence ID" value="NZ_FNAN01000013.1"/>
</dbReference>
<dbReference type="Proteomes" id="UP000198748">
    <property type="component" value="Unassembled WGS sequence"/>
</dbReference>
<dbReference type="EMBL" id="FNAN01000013">
    <property type="protein sequence ID" value="SDF86530.1"/>
    <property type="molecule type" value="Genomic_DNA"/>
</dbReference>
<name>A0A1G7PMB8_9BACT</name>
<accession>A0A1G7PMB8</accession>
<dbReference type="AlphaFoldDB" id="A0A1G7PMB8"/>
<gene>
    <name evidence="1" type="ORF">SAMN04487996_11335</name>
</gene>
<evidence type="ECO:0000313" key="1">
    <source>
        <dbReference type="EMBL" id="SDF86530.1"/>
    </source>
</evidence>